<dbReference type="Gene3D" id="3.10.129.130">
    <property type="match status" value="1"/>
</dbReference>
<dbReference type="EMBL" id="CP131059">
    <property type="protein sequence ID" value="WNY22934.1"/>
    <property type="molecule type" value="Genomic_DNA"/>
</dbReference>
<dbReference type="InterPro" id="IPR053735">
    <property type="entry name" value="Type_III_TA_endoRNase"/>
</dbReference>
<accession>A0AA96UYI4</accession>
<dbReference type="KEGG" id="mehf:MmiHf6_02280"/>
<evidence type="ECO:0000313" key="2">
    <source>
        <dbReference type="Proteomes" id="UP001302978"/>
    </source>
</evidence>
<sequence length="59" mass="6907">MVPLSTEDMKYRSLMNKMIQTGGKCDKIYICDYKGKTNAFLMQNMFPITDNYIYGTHKD</sequence>
<evidence type="ECO:0000313" key="1">
    <source>
        <dbReference type="EMBL" id="WNY22934.1"/>
    </source>
</evidence>
<organism evidence="1 2">
    <name type="scientific">Methanimicrococcus hongohii</name>
    <dbReference type="NCBI Taxonomy" id="3028295"/>
    <lineage>
        <taxon>Archaea</taxon>
        <taxon>Methanobacteriati</taxon>
        <taxon>Methanobacteriota</taxon>
        <taxon>Stenosarchaea group</taxon>
        <taxon>Methanomicrobia</taxon>
        <taxon>Methanosarcinales</taxon>
        <taxon>Methanosarcinaceae</taxon>
        <taxon>Methanimicrococcus</taxon>
    </lineage>
</organism>
<gene>
    <name evidence="1" type="ORF">MmiHf6_02280</name>
</gene>
<dbReference type="Proteomes" id="UP001302978">
    <property type="component" value="Chromosome"/>
</dbReference>
<keyword evidence="2" id="KW-1185">Reference proteome</keyword>
<dbReference type="AlphaFoldDB" id="A0AA96UYI4"/>
<reference evidence="1 2" key="1">
    <citation type="submission" date="2023-07" db="EMBL/GenBank/DDBJ databases">
        <title>Closed genoem sequence of Methanomicrococcus sp. Hf6.</title>
        <authorList>
            <person name="Poehlein A."/>
            <person name="Protasov E."/>
            <person name="Platt K."/>
            <person name="Reeh H."/>
            <person name="Daniel R."/>
            <person name="Brune A."/>
        </authorList>
    </citation>
    <scope>NUCLEOTIDE SEQUENCE [LARGE SCALE GENOMIC DNA]</scope>
    <source>
        <strain evidence="1 2">Hf6</strain>
    </source>
</reference>
<protein>
    <submittedName>
        <fullName evidence="1">Uncharacterized protein</fullName>
    </submittedName>
</protein>
<proteinExistence type="predicted"/>
<name>A0AA96UYI4_9EURY</name>